<proteinExistence type="inferred from homology"/>
<name>A0A233SC78_STRDA</name>
<comment type="similarity">
    <text evidence="3">Belongs to the flavin-dependent halogenase family. Bacterial tryptophan halogenase subfamily.</text>
</comment>
<dbReference type="OrthoDB" id="103324at2"/>
<dbReference type="InterPro" id="IPR006905">
    <property type="entry name" value="Flavin_halogenase"/>
</dbReference>
<dbReference type="PANTHER" id="PTHR43747">
    <property type="entry name" value="FAD-BINDING PROTEIN"/>
    <property type="match status" value="1"/>
</dbReference>
<keyword evidence="2" id="KW-0503">Monooxygenase</keyword>
<dbReference type="PRINTS" id="PR00420">
    <property type="entry name" value="RNGMNOXGNASE"/>
</dbReference>
<dbReference type="InterPro" id="IPR050816">
    <property type="entry name" value="Flavin-dep_Halogenase_NPB"/>
</dbReference>
<comment type="caution">
    <text evidence="4">The sequence shown here is derived from an EMBL/GenBank/DDBJ whole genome shotgun (WGS) entry which is preliminary data.</text>
</comment>
<dbReference type="Proteomes" id="UP000215483">
    <property type="component" value="Unassembled WGS sequence"/>
</dbReference>
<evidence type="ECO:0000256" key="3">
    <source>
        <dbReference type="ARBA" id="ARBA00038396"/>
    </source>
</evidence>
<evidence type="ECO:0000256" key="2">
    <source>
        <dbReference type="ARBA" id="ARBA00023033"/>
    </source>
</evidence>
<dbReference type="Pfam" id="PF04820">
    <property type="entry name" value="Trp_halogenase"/>
    <property type="match status" value="2"/>
</dbReference>
<reference evidence="4 5" key="1">
    <citation type="submission" date="2016-07" db="EMBL/GenBank/DDBJ databases">
        <title>Draft genome of Streptomyces diastatochromogenes.</title>
        <authorList>
            <person name="Podduturi R."/>
            <person name="Lukassen M.B."/>
            <person name="Clausen N."/>
            <person name="Nielsen J.L."/>
            <person name="Jorgensen N.O."/>
        </authorList>
    </citation>
    <scope>NUCLEOTIDE SEQUENCE [LARGE SCALE GENOMIC DNA]</scope>
    <source>
        <strain evidence="4 5">DSM 40608</strain>
    </source>
</reference>
<accession>A0A233SC78</accession>
<evidence type="ECO:0000313" key="4">
    <source>
        <dbReference type="EMBL" id="OXY93265.1"/>
    </source>
</evidence>
<protein>
    <recommendedName>
        <fullName evidence="6">Halogenase</fullName>
    </recommendedName>
</protein>
<dbReference type="RefSeq" id="WP_094218796.1">
    <property type="nucleotide sequence ID" value="NZ_MCGQ01000020.1"/>
</dbReference>
<dbReference type="Gene3D" id="3.30.9.100">
    <property type="match status" value="1"/>
</dbReference>
<dbReference type="Gene3D" id="3.50.50.60">
    <property type="entry name" value="FAD/NAD(P)-binding domain"/>
    <property type="match status" value="1"/>
</dbReference>
<sequence length="473" mass="51794">MTVPSNVLVVGGGPAGSVTATLLAQEGFDVRLVESRQFPRYHIGESLTPSTRHVLQLIGVADKLDAGGFQVKRGGAFRWGDDSWVIDWSKQFGDHVSTWQVDRAAFDALLLDNAREKGVRVEHGIAAKSVDFDEDGRPRAVHCVREGEGPVTLDGFDFLIDASGRAGLLSAQHFRNRQQHRFFRNVALWSYWENARLLPDSPEGGVNVISSPKGWYWVIPLHGGRTSIGLVTHKDVFARDRRAHGSLDDLYRSVIAESDIVSDLVADATCVAEARAETDYSYVADRFCGPGYMLIGDAACFLDPLLSTGVHLALYGGLVGAAALASVRRGELPEAEGLTFFEAAYRRAYTRALALVSSMYETYQGKDDFFWTADRLVREDAGAERGARDSVSFGEIIAGMSDIREATDARTRVLTDRLADEALRVQKEATAGDPDVGEPSFDVLRTEPHRDDSLLGLRVVTEPRLGLRPADPA</sequence>
<dbReference type="GO" id="GO:0004497">
    <property type="term" value="F:monooxygenase activity"/>
    <property type="evidence" value="ECO:0007669"/>
    <property type="project" value="UniProtKB-KW"/>
</dbReference>
<dbReference type="PANTHER" id="PTHR43747:SF5">
    <property type="entry name" value="FAD-BINDING DOMAIN-CONTAINING PROTEIN"/>
    <property type="match status" value="1"/>
</dbReference>
<evidence type="ECO:0000313" key="5">
    <source>
        <dbReference type="Proteomes" id="UP000215483"/>
    </source>
</evidence>
<gene>
    <name evidence="4" type="ORF">BEK98_23950</name>
</gene>
<keyword evidence="5" id="KW-1185">Reference proteome</keyword>
<keyword evidence="1" id="KW-0560">Oxidoreductase</keyword>
<dbReference type="SUPFAM" id="SSF51905">
    <property type="entry name" value="FAD/NAD(P)-binding domain"/>
    <property type="match status" value="1"/>
</dbReference>
<dbReference type="InterPro" id="IPR036188">
    <property type="entry name" value="FAD/NAD-bd_sf"/>
</dbReference>
<evidence type="ECO:0008006" key="6">
    <source>
        <dbReference type="Google" id="ProtNLM"/>
    </source>
</evidence>
<dbReference type="AlphaFoldDB" id="A0A233SC78"/>
<dbReference type="EMBL" id="MCGQ01000020">
    <property type="protein sequence ID" value="OXY93265.1"/>
    <property type="molecule type" value="Genomic_DNA"/>
</dbReference>
<organism evidence="4 5">
    <name type="scientific">Streptomyces diastatochromogenes</name>
    <dbReference type="NCBI Taxonomy" id="42236"/>
    <lineage>
        <taxon>Bacteria</taxon>
        <taxon>Bacillati</taxon>
        <taxon>Actinomycetota</taxon>
        <taxon>Actinomycetes</taxon>
        <taxon>Kitasatosporales</taxon>
        <taxon>Streptomycetaceae</taxon>
        <taxon>Streptomyces</taxon>
    </lineage>
</organism>
<evidence type="ECO:0000256" key="1">
    <source>
        <dbReference type="ARBA" id="ARBA00023002"/>
    </source>
</evidence>